<accession>A0AAQ1HPJ5</accession>
<comment type="caution">
    <text evidence="1">The sequence shown here is derived from an EMBL/GenBank/DDBJ whole genome shotgun (WGS) entry which is preliminary data.</text>
</comment>
<evidence type="ECO:0000313" key="1">
    <source>
        <dbReference type="EMBL" id="SFD08565.1"/>
    </source>
</evidence>
<dbReference type="InterPro" id="IPR032720">
    <property type="entry name" value="Cys_rich_CWC"/>
</dbReference>
<reference evidence="1 2" key="1">
    <citation type="submission" date="2016-10" db="EMBL/GenBank/DDBJ databases">
        <authorList>
            <person name="Varghese N."/>
            <person name="Submissions S."/>
        </authorList>
    </citation>
    <scope>NUCLEOTIDE SEQUENCE [LARGE SCALE GENOMIC DNA]</scope>
    <source>
        <strain evidence="1 2">LMG 18378</strain>
    </source>
</reference>
<keyword evidence="2" id="KW-1185">Reference proteome</keyword>
<organism evidence="1 2">
    <name type="scientific">Pseudomonas citronellolis</name>
    <dbReference type="NCBI Taxonomy" id="53408"/>
    <lineage>
        <taxon>Bacteria</taxon>
        <taxon>Pseudomonadati</taxon>
        <taxon>Pseudomonadota</taxon>
        <taxon>Gammaproteobacteria</taxon>
        <taxon>Pseudomonadales</taxon>
        <taxon>Pseudomonadaceae</taxon>
        <taxon>Pseudomonas</taxon>
    </lineage>
</organism>
<dbReference type="AlphaFoldDB" id="A0AAQ1HPJ5"/>
<name>A0AAQ1HPJ5_9PSED</name>
<sequence>MHPSATRCTLCSSKAPTRTMTDTPDPTRCPLCGQRNSCSQADPDADGTLCWCFQTRIDPAALARVPPQLLDRACLCPRCAQSLPPDDEPA</sequence>
<gene>
    <name evidence="1" type="ORF">SAMN05216577_11667</name>
</gene>
<dbReference type="Proteomes" id="UP000183385">
    <property type="component" value="Unassembled WGS sequence"/>
</dbReference>
<evidence type="ECO:0000313" key="2">
    <source>
        <dbReference type="Proteomes" id="UP000183385"/>
    </source>
</evidence>
<protein>
    <submittedName>
        <fullName evidence="1">Cysteine-rich CWC</fullName>
    </submittedName>
</protein>
<proteinExistence type="predicted"/>
<dbReference type="EMBL" id="FOLS01000016">
    <property type="protein sequence ID" value="SFD08565.1"/>
    <property type="molecule type" value="Genomic_DNA"/>
</dbReference>
<dbReference type="Pfam" id="PF14375">
    <property type="entry name" value="Cys_rich_CWC"/>
    <property type="match status" value="1"/>
</dbReference>